<dbReference type="NCBIfam" id="NF047389">
    <property type="entry name" value="ATPase_Sll1717"/>
    <property type="match status" value="1"/>
</dbReference>
<protein>
    <recommendedName>
        <fullName evidence="1">CobQ/CobB/MinD/ParA nucleotide binding domain-containing protein</fullName>
    </recommendedName>
</protein>
<evidence type="ECO:0000313" key="2">
    <source>
        <dbReference type="EMBL" id="AXV80921.1"/>
    </source>
</evidence>
<dbReference type="InterPro" id="IPR050678">
    <property type="entry name" value="DNA_Partitioning_ATPase"/>
</dbReference>
<dbReference type="InterPro" id="IPR059206">
    <property type="entry name" value="Sll1717-like"/>
</dbReference>
<reference evidence="2 3" key="1">
    <citation type="submission" date="2017-08" db="EMBL/GenBank/DDBJ databases">
        <title>Genome sequences of Ralstonia solanacearum Species Complex (RSSC) isolated from Potato bacterial wilts in Korea.</title>
        <authorList>
            <person name="Cho H."/>
            <person name="Song E.-S."/>
            <person name="Lee Y.K."/>
            <person name="Lee S."/>
            <person name="Lee S.-W."/>
            <person name="Jo A."/>
            <person name="Kim J.-G."/>
            <person name="Hwang I."/>
        </authorList>
    </citation>
    <scope>NUCLEOTIDE SEQUENCE [LARGE SCALE GENOMIC DNA]</scope>
    <source>
        <strain evidence="2 3">T98</strain>
    </source>
</reference>
<proteinExistence type="predicted"/>
<dbReference type="Proteomes" id="UP000261758">
    <property type="component" value="Chromosome"/>
</dbReference>
<dbReference type="NCBIfam" id="NF047398">
    <property type="entry name" value="AAA_KGGVGR"/>
    <property type="match status" value="1"/>
</dbReference>
<sequence>MNTVFGLRSQLDTLYPHKYELDVGSDNAAILTIVDDSFAGTSREERLDRVRTLVETAGLKLSIAELYTHAEAHERGIQLAIPDSLAPTTWDAAVSMIAAGQRAESNATRRKPRRVVFYSYKGGVGRTTAMVHMAFHLARSGERVALVDLDVEAPGLHKVLPRPDGRAISAGIVDFLWERQVRPFDIGTGEGLTTCLVEMGSGEREGIAYVVEDSVSRAQVHVIPAGAVGNEYVRRLFTLSSHDVLTRADDAWSLFEKELIDQIDPDILLIDARTGLGDWGGLSLLRLANEVFLVMFPSDQNGEGIRFVRETLKELTGVNTHLVLSPVPEGPVGKEIVAQFLPKLSLDEDEIPTEIYYNPGIAAALNYPVEAAMPGYARLSNILLESEAEGKAEISIKRSDRWKVIESLSFPEREAKAIAADDFELFFQKTADFDKFLDDARWVVRGRKGTGKSTLFHLFVEHRENATKRARGRLEGIDILPGHGPAADAVFRPTTDVFGDIQRGLDADKHDWLSLWRAYAIVRIFVSDNPLIETALKAPGLRLLKEALSTSFSKASTQAQWRSTHTAALLKLVSDPYKGLCRDLMIDLNSALSKDSRKLWLLYDDLDQDIKEDSAWQEDALSGLLRLAYDSNNQDLHNIRFKVFLREDIWSKLVFTNKSHFSEPRTLLLQWKIDDFLRLAYRLVTGGSPEFRALAHREFPLTDVEVDTAGEEDLRQALVPLWGLRQEKGKNATVAKWVYNRMTDAQDNTYPRSLTVLLRAAKEEELRVRNDKLAPSDRLLSPRSMQVGLKAASSERVNALKNEYPLLRPFLQDIESNRTLRSQFTSDDLKDAWERSGKAFATFESFIAQLDASGILVKKKAGGTYHFGIASLYIDGLGVTRVQGEKK</sequence>
<name>A0AAD0S509_RALSL</name>
<organism evidence="2 3">
    <name type="scientific">Ralstonia solanacearum</name>
    <name type="common">Pseudomonas solanacearum</name>
    <dbReference type="NCBI Taxonomy" id="305"/>
    <lineage>
        <taxon>Bacteria</taxon>
        <taxon>Pseudomonadati</taxon>
        <taxon>Pseudomonadota</taxon>
        <taxon>Betaproteobacteria</taxon>
        <taxon>Burkholderiales</taxon>
        <taxon>Burkholderiaceae</taxon>
        <taxon>Ralstonia</taxon>
        <taxon>Ralstonia solanacearum species complex</taxon>
    </lineage>
</organism>
<dbReference type="Gene3D" id="3.40.50.300">
    <property type="entry name" value="P-loop containing nucleotide triphosphate hydrolases"/>
    <property type="match status" value="1"/>
</dbReference>
<dbReference type="PANTHER" id="PTHR13696">
    <property type="entry name" value="P-LOOP CONTAINING NUCLEOSIDE TRIPHOSPHATE HYDROLASE"/>
    <property type="match status" value="1"/>
</dbReference>
<evidence type="ECO:0000313" key="3">
    <source>
        <dbReference type="Proteomes" id="UP000261758"/>
    </source>
</evidence>
<gene>
    <name evidence="2" type="ORF">CJO77_04820</name>
</gene>
<evidence type="ECO:0000259" key="1">
    <source>
        <dbReference type="Pfam" id="PF01656"/>
    </source>
</evidence>
<dbReference type="Pfam" id="PF01656">
    <property type="entry name" value="CbiA"/>
    <property type="match status" value="1"/>
</dbReference>
<dbReference type="RefSeq" id="WP_118869255.1">
    <property type="nucleotide sequence ID" value="NZ_CP022759.1"/>
</dbReference>
<dbReference type="SUPFAM" id="SSF52540">
    <property type="entry name" value="P-loop containing nucleoside triphosphate hydrolases"/>
    <property type="match status" value="1"/>
</dbReference>
<dbReference type="PANTHER" id="PTHR13696:SF52">
    <property type="entry name" value="PARA FAMILY PROTEIN CT_582"/>
    <property type="match status" value="1"/>
</dbReference>
<dbReference type="AlphaFoldDB" id="A0AAD0S509"/>
<dbReference type="EMBL" id="CP022759">
    <property type="protein sequence ID" value="AXV80921.1"/>
    <property type="molecule type" value="Genomic_DNA"/>
</dbReference>
<feature type="domain" description="CobQ/CobB/MinD/ParA nucleotide binding" evidence="1">
    <location>
        <begin position="116"/>
        <end position="157"/>
    </location>
</feature>
<dbReference type="InterPro" id="IPR002586">
    <property type="entry name" value="CobQ/CobB/MinD/ParA_Nub-bd_dom"/>
</dbReference>
<dbReference type="InterPro" id="IPR027417">
    <property type="entry name" value="P-loop_NTPase"/>
</dbReference>
<accession>A0AAD0S509</accession>